<keyword evidence="10" id="KW-1185">Reference proteome</keyword>
<sequence length="1108" mass="128277">MTANKMRGGILWLYVFSVLMVLVGLGVIAGGILGGIMLRNRIQTLGRELAVLKVHNIDDWGDIPGTRERSLNHQFHVFNISNPREVLYGQRPISQMYGPWTFNEERNTETVDVSKATDIFNETGELFSFDDYVKFYHTRTSGKMTSDLSDSFYVYNPETFIMQYSHRVEDDWLRAIRSLSGMINYTSVQFRDHLILEHMRINYYQDNYANQEVFTDNRLIAFNGNSQISQEAIQGMWTDQIFGFSNFRNAKFWGDICEGRLPFGRTFVKDYFFLPNDGLDKFLILFCEDWDSSAYAVAAAFRMRGLLSPEIMFYRQWADKEAANRILGQPKSITDMDSLVAGQVDLPTFLEEVFFKNTDIRDQFKDVEFGGSSATENRLLKLFSQEDLQMSLFNATNMKTLFDLGSQINIDSSTGKYEVYKLQPLADEMNNKASAGELFIVYSFLRNLIDNTFLRSNTQSESTFDKVSVAFGLTDILKNEFIRFRANFTSRMIAQGAIKFLALDDCRTSFVRLFPLERASTFCNIPKFDVSTLEGAEFWWRLYIGRSPEDIRLLERETSSKIEEFDKYFNDDYSDFVQFTRSMMDAIGARLLDKICRKEGDLWCSIQEISFHQMVSGIITRNPPPILENLSPADNFIDFFGLDDQKLISPEFNFLGKFQGFELDPEIDVTYIDIVQGMRDSRLFNPFFILKILNDECTEIERFCTSNFKIWLTFLYRNRGLPPLVRQLTAKEIFNGTESECLLSVQKENPQYGGDPTVRTDFNTLPHNGVPERTLKMELFSGKINPDKARNLLKFNSDQEYITAERTFYHVDRDSSRTGVKESKINPWTQEVFFAAGTDGFQFNPDMTNRDDLIFYEDYFKAMLKVDFQTVVNTFGLKAFAFETPTSIYQRITEGRIEGITLDNSNPYHNFYFNDMFNASSVFRSSYFVTEPMFSRLEGGNVQRIQSEITNSNGEVITGKTTWNDRILCEPWSGLIIKGETGFQMNFFYDSYTPEGYNQYLMPYLLYNRKMDIDGDMARDLFHDITLYDERMRLVFILSLIIGGIMISAGGAILILTICKSRQRSKILKEIKKQDEERRKSKGLKKRNRDTTQETGVDTRINGSINHD</sequence>
<accession>A0AAD1XMQ2</accession>
<feature type="transmembrane region" description="Helical" evidence="8">
    <location>
        <begin position="12"/>
        <end position="38"/>
    </location>
</feature>
<evidence type="ECO:0000256" key="7">
    <source>
        <dbReference type="SAM" id="MobiDB-lite"/>
    </source>
</evidence>
<comment type="similarity">
    <text evidence="2">Belongs to the CD36 family.</text>
</comment>
<evidence type="ECO:0000256" key="2">
    <source>
        <dbReference type="ARBA" id="ARBA00010532"/>
    </source>
</evidence>
<comment type="subcellular location">
    <subcellularLocation>
        <location evidence="1">Membrane</location>
    </subcellularLocation>
</comment>
<dbReference type="GO" id="GO:0005737">
    <property type="term" value="C:cytoplasm"/>
    <property type="evidence" value="ECO:0007669"/>
    <property type="project" value="TreeGrafter"/>
</dbReference>
<evidence type="ECO:0000256" key="1">
    <source>
        <dbReference type="ARBA" id="ARBA00004370"/>
    </source>
</evidence>
<organism evidence="9 10">
    <name type="scientific">Euplotes crassus</name>
    <dbReference type="NCBI Taxonomy" id="5936"/>
    <lineage>
        <taxon>Eukaryota</taxon>
        <taxon>Sar</taxon>
        <taxon>Alveolata</taxon>
        <taxon>Ciliophora</taxon>
        <taxon>Intramacronucleata</taxon>
        <taxon>Spirotrichea</taxon>
        <taxon>Hypotrichia</taxon>
        <taxon>Euplotida</taxon>
        <taxon>Euplotidae</taxon>
        <taxon>Moneuplotes</taxon>
    </lineage>
</organism>
<name>A0AAD1XMQ2_EUPCR</name>
<keyword evidence="5 8" id="KW-0472">Membrane</keyword>
<dbReference type="PANTHER" id="PTHR11923:SF51">
    <property type="entry name" value="LYSOSOME MEMBRANE PROTEIN 2"/>
    <property type="match status" value="1"/>
</dbReference>
<dbReference type="GO" id="GO:0016020">
    <property type="term" value="C:membrane"/>
    <property type="evidence" value="ECO:0007669"/>
    <property type="project" value="UniProtKB-SubCell"/>
</dbReference>
<protein>
    <submittedName>
        <fullName evidence="9">Uncharacterized protein</fullName>
    </submittedName>
</protein>
<evidence type="ECO:0000256" key="3">
    <source>
        <dbReference type="ARBA" id="ARBA00022692"/>
    </source>
</evidence>
<keyword evidence="4 8" id="KW-1133">Transmembrane helix</keyword>
<feature type="region of interest" description="Disordered" evidence="7">
    <location>
        <begin position="1071"/>
        <end position="1108"/>
    </location>
</feature>
<evidence type="ECO:0000256" key="4">
    <source>
        <dbReference type="ARBA" id="ARBA00022989"/>
    </source>
</evidence>
<keyword evidence="3 8" id="KW-0812">Transmembrane</keyword>
<comment type="caution">
    <text evidence="9">The sequence shown here is derived from an EMBL/GenBank/DDBJ whole genome shotgun (WGS) entry which is preliminary data.</text>
</comment>
<feature type="compositionally biased region" description="Polar residues" evidence="7">
    <location>
        <begin position="1093"/>
        <end position="1108"/>
    </location>
</feature>
<reference evidence="9" key="1">
    <citation type="submission" date="2023-07" db="EMBL/GenBank/DDBJ databases">
        <authorList>
            <consortium name="AG Swart"/>
            <person name="Singh M."/>
            <person name="Singh A."/>
            <person name="Seah K."/>
            <person name="Emmerich C."/>
        </authorList>
    </citation>
    <scope>NUCLEOTIDE SEQUENCE</scope>
    <source>
        <strain evidence="9">DP1</strain>
    </source>
</reference>
<dbReference type="Pfam" id="PF01130">
    <property type="entry name" value="CD36"/>
    <property type="match status" value="2"/>
</dbReference>
<proteinExistence type="inferred from homology"/>
<evidence type="ECO:0000313" key="10">
    <source>
        <dbReference type="Proteomes" id="UP001295684"/>
    </source>
</evidence>
<keyword evidence="6" id="KW-0325">Glycoprotein</keyword>
<evidence type="ECO:0000256" key="6">
    <source>
        <dbReference type="ARBA" id="ARBA00023180"/>
    </source>
</evidence>
<evidence type="ECO:0000256" key="8">
    <source>
        <dbReference type="SAM" id="Phobius"/>
    </source>
</evidence>
<evidence type="ECO:0000256" key="5">
    <source>
        <dbReference type="ARBA" id="ARBA00023136"/>
    </source>
</evidence>
<feature type="transmembrane region" description="Helical" evidence="8">
    <location>
        <begin position="1034"/>
        <end position="1059"/>
    </location>
</feature>
<dbReference type="EMBL" id="CAMPGE010016999">
    <property type="protein sequence ID" value="CAI2375510.1"/>
    <property type="molecule type" value="Genomic_DNA"/>
</dbReference>
<dbReference type="AlphaFoldDB" id="A0AAD1XMQ2"/>
<evidence type="ECO:0000313" key="9">
    <source>
        <dbReference type="EMBL" id="CAI2375510.1"/>
    </source>
</evidence>
<gene>
    <name evidence="9" type="ORF">ECRASSUSDP1_LOCUS16872</name>
</gene>
<dbReference type="PANTHER" id="PTHR11923">
    <property type="entry name" value="SCAVENGER RECEPTOR CLASS B TYPE-1 SR-B1"/>
    <property type="match status" value="1"/>
</dbReference>
<dbReference type="InterPro" id="IPR002159">
    <property type="entry name" value="CD36_fam"/>
</dbReference>
<dbReference type="GO" id="GO:0005044">
    <property type="term" value="F:scavenger receptor activity"/>
    <property type="evidence" value="ECO:0007669"/>
    <property type="project" value="TreeGrafter"/>
</dbReference>
<dbReference type="Proteomes" id="UP001295684">
    <property type="component" value="Unassembled WGS sequence"/>
</dbReference>